<dbReference type="EMBL" id="JAJTJA010000005">
    <property type="protein sequence ID" value="KAH8698933.1"/>
    <property type="molecule type" value="Genomic_DNA"/>
</dbReference>
<dbReference type="GeneID" id="70239813"/>
<dbReference type="Proteomes" id="UP001201262">
    <property type="component" value="Unassembled WGS sequence"/>
</dbReference>
<reference evidence="2" key="1">
    <citation type="submission" date="2021-12" db="EMBL/GenBank/DDBJ databases">
        <title>Convergent genome expansion in fungi linked to evolution of root-endophyte symbiosis.</title>
        <authorList>
            <consortium name="DOE Joint Genome Institute"/>
            <person name="Ke Y.-H."/>
            <person name="Bonito G."/>
            <person name="Liao H.-L."/>
            <person name="Looney B."/>
            <person name="Rojas-Flechas A."/>
            <person name="Nash J."/>
            <person name="Hameed K."/>
            <person name="Schadt C."/>
            <person name="Martin F."/>
            <person name="Crous P.W."/>
            <person name="Miettinen O."/>
            <person name="Magnuson J.K."/>
            <person name="Labbe J."/>
            <person name="Jacobson D."/>
            <person name="Doktycz M.J."/>
            <person name="Veneault-Fourrey C."/>
            <person name="Kuo A."/>
            <person name="Mondo S."/>
            <person name="Calhoun S."/>
            <person name="Riley R."/>
            <person name="Ohm R."/>
            <person name="LaButti K."/>
            <person name="Andreopoulos B."/>
            <person name="Pangilinan J."/>
            <person name="Nolan M."/>
            <person name="Tritt A."/>
            <person name="Clum A."/>
            <person name="Lipzen A."/>
            <person name="Daum C."/>
            <person name="Barry K."/>
            <person name="Grigoriev I.V."/>
            <person name="Vilgalys R."/>
        </authorList>
    </citation>
    <scope>NUCLEOTIDE SEQUENCE</scope>
    <source>
        <strain evidence="2">PMI_201</strain>
    </source>
</reference>
<dbReference type="InterPro" id="IPR036409">
    <property type="entry name" value="Aldolase_II/adducin_N_sf"/>
</dbReference>
<feature type="domain" description="Class II aldolase/adducin N-terminal" evidence="1">
    <location>
        <begin position="49"/>
        <end position="229"/>
    </location>
</feature>
<name>A0AAD4KTG0_9EURO</name>
<gene>
    <name evidence="2" type="ORF">BGW36DRAFT_152862</name>
</gene>
<dbReference type="InterPro" id="IPR001303">
    <property type="entry name" value="Aldolase_II/adducin_N"/>
</dbReference>
<dbReference type="RefSeq" id="XP_046073397.1">
    <property type="nucleotide sequence ID" value="XM_046209526.1"/>
</dbReference>
<evidence type="ECO:0000259" key="1">
    <source>
        <dbReference type="SMART" id="SM01007"/>
    </source>
</evidence>
<dbReference type="Pfam" id="PF00596">
    <property type="entry name" value="Aldolase_II"/>
    <property type="match status" value="1"/>
</dbReference>
<comment type="caution">
    <text evidence="2">The sequence shown here is derived from an EMBL/GenBank/DDBJ whole genome shotgun (WGS) entry which is preliminary data.</text>
</comment>
<dbReference type="GO" id="GO:0051015">
    <property type="term" value="F:actin filament binding"/>
    <property type="evidence" value="ECO:0007669"/>
    <property type="project" value="TreeGrafter"/>
</dbReference>
<dbReference type="PANTHER" id="PTHR10672">
    <property type="entry name" value="ADDUCIN"/>
    <property type="match status" value="1"/>
</dbReference>
<dbReference type="NCBIfam" id="NF004855">
    <property type="entry name" value="PRK06208.1"/>
    <property type="match status" value="1"/>
</dbReference>
<dbReference type="SUPFAM" id="SSF53639">
    <property type="entry name" value="AraD/HMP-PK domain-like"/>
    <property type="match status" value="1"/>
</dbReference>
<proteinExistence type="predicted"/>
<protein>
    <submittedName>
        <fullName evidence="2">Class II aldolase/adducin N-terminal</fullName>
    </submittedName>
</protein>
<organism evidence="2 3">
    <name type="scientific">Talaromyces proteolyticus</name>
    <dbReference type="NCBI Taxonomy" id="1131652"/>
    <lineage>
        <taxon>Eukaryota</taxon>
        <taxon>Fungi</taxon>
        <taxon>Dikarya</taxon>
        <taxon>Ascomycota</taxon>
        <taxon>Pezizomycotina</taxon>
        <taxon>Eurotiomycetes</taxon>
        <taxon>Eurotiomycetidae</taxon>
        <taxon>Eurotiales</taxon>
        <taxon>Trichocomaceae</taxon>
        <taxon>Talaromyces</taxon>
        <taxon>Talaromyces sect. Bacilispori</taxon>
    </lineage>
</organism>
<dbReference type="FunFam" id="3.40.225.10:FF:000009">
    <property type="entry name" value="Class II aldolase/adducin N-terminal"/>
    <property type="match status" value="1"/>
</dbReference>
<evidence type="ECO:0000313" key="3">
    <source>
        <dbReference type="Proteomes" id="UP001201262"/>
    </source>
</evidence>
<sequence length="284" mass="30941">MSPSATVIDSSASNAVVGALGTTSTGKKLKIRKYPDFETLEAERLYRKQHLAAAFRIFADRGFDEGVAGHISVRDPILTDHFWLNPLSKHFATITMSDLELVNEDGEVVVGDEPINAAAFAIHSEIHKARPDVHAACHAHSVAGKAWSVFGKPLDMMTQDACRFYKSHAVYDNFGGAVLDREEGKRIAKALGNGKAAILQNHGLLTVGNSVDEAAFWFISLDKTCMAQLLVDAAAAGSGHKKIMINDEEAAFTAEQVGSPEKGWLAFQPYYDEILQRTNGHFLQ</sequence>
<dbReference type="GO" id="GO:0005856">
    <property type="term" value="C:cytoskeleton"/>
    <property type="evidence" value="ECO:0007669"/>
    <property type="project" value="TreeGrafter"/>
</dbReference>
<dbReference type="PANTHER" id="PTHR10672:SF39">
    <property type="entry name" value="CLASS II ALDOLASE_ADDUCIN N-TERMINAL DOMAIN-CONTAINING PROTEIN"/>
    <property type="match status" value="1"/>
</dbReference>
<accession>A0AAD4KTG0</accession>
<dbReference type="SMART" id="SM01007">
    <property type="entry name" value="Aldolase_II"/>
    <property type="match status" value="1"/>
</dbReference>
<dbReference type="AlphaFoldDB" id="A0AAD4KTG0"/>
<dbReference type="InterPro" id="IPR051017">
    <property type="entry name" value="Aldolase-II_Adducin_sf"/>
</dbReference>
<keyword evidence="3" id="KW-1185">Reference proteome</keyword>
<evidence type="ECO:0000313" key="2">
    <source>
        <dbReference type="EMBL" id="KAH8698933.1"/>
    </source>
</evidence>
<dbReference type="Gene3D" id="3.40.225.10">
    <property type="entry name" value="Class II aldolase/adducin N-terminal domain"/>
    <property type="match status" value="1"/>
</dbReference>